<proteinExistence type="predicted"/>
<feature type="transmembrane region" description="Helical" evidence="1">
    <location>
        <begin position="72"/>
        <end position="95"/>
    </location>
</feature>
<evidence type="ECO:0008006" key="4">
    <source>
        <dbReference type="Google" id="ProtNLM"/>
    </source>
</evidence>
<keyword evidence="1" id="KW-0812">Transmembrane</keyword>
<feature type="transmembrane region" description="Helical" evidence="1">
    <location>
        <begin position="7"/>
        <end position="28"/>
    </location>
</feature>
<dbReference type="RefSeq" id="WP_206567641.1">
    <property type="nucleotide sequence ID" value="NZ_JAFKCW010000001.1"/>
</dbReference>
<protein>
    <recommendedName>
        <fullName evidence="4">DUF4386 family protein</fullName>
    </recommendedName>
</protein>
<keyword evidence="1" id="KW-0472">Membrane</keyword>
<dbReference type="Proteomes" id="UP000664698">
    <property type="component" value="Unassembled WGS sequence"/>
</dbReference>
<evidence type="ECO:0000313" key="2">
    <source>
        <dbReference type="EMBL" id="MBN7799654.1"/>
    </source>
</evidence>
<dbReference type="PROSITE" id="PS51257">
    <property type="entry name" value="PROKAR_LIPOPROTEIN"/>
    <property type="match status" value="1"/>
</dbReference>
<gene>
    <name evidence="2" type="ORF">J0A67_02225</name>
</gene>
<feature type="transmembrane region" description="Helical" evidence="1">
    <location>
        <begin position="143"/>
        <end position="161"/>
    </location>
</feature>
<name>A0ABS3BLE6_9BACT</name>
<feature type="transmembrane region" description="Helical" evidence="1">
    <location>
        <begin position="167"/>
        <end position="184"/>
    </location>
</feature>
<comment type="caution">
    <text evidence="2">The sequence shown here is derived from an EMBL/GenBank/DDBJ whole genome shotgun (WGS) entry which is preliminary data.</text>
</comment>
<feature type="transmembrane region" description="Helical" evidence="1">
    <location>
        <begin position="115"/>
        <end position="136"/>
    </location>
</feature>
<evidence type="ECO:0000313" key="3">
    <source>
        <dbReference type="Proteomes" id="UP000664698"/>
    </source>
</evidence>
<evidence type="ECO:0000256" key="1">
    <source>
        <dbReference type="SAM" id="Phobius"/>
    </source>
</evidence>
<accession>A0ABS3BLE6</accession>
<sequence>MQEKSNLNFQLACLILGQLLFSCSTFFWTESGTYSVNSATFMFLSMVFWALGFVGLFGQLSSQLPIYSRIGLLYALYGAFGGSAFAMEGLFIEVFGLSEKAGVEASESFPLALNLIMYQSGPAFPLSLLILGIVLAYKKKVNWVSGLLLSSSGLAFPLGRILRKIEVAHLTDFLLLVAVLWISLQLRKRAANKV</sequence>
<feature type="transmembrane region" description="Helical" evidence="1">
    <location>
        <begin position="40"/>
        <end position="60"/>
    </location>
</feature>
<keyword evidence="1" id="KW-1133">Transmembrane helix</keyword>
<reference evidence="2 3" key="1">
    <citation type="submission" date="2021-03" db="EMBL/GenBank/DDBJ databases">
        <title>novel species isolated from a fishpond in China.</title>
        <authorList>
            <person name="Lu H."/>
            <person name="Cai Z."/>
        </authorList>
    </citation>
    <scope>NUCLEOTIDE SEQUENCE [LARGE SCALE GENOMIC DNA]</scope>
    <source>
        <strain evidence="2 3">JCM 31546</strain>
    </source>
</reference>
<keyword evidence="3" id="KW-1185">Reference proteome</keyword>
<organism evidence="2 3">
    <name type="scientific">Algoriphagus aestuariicola</name>
    <dbReference type="NCBI Taxonomy" id="1852016"/>
    <lineage>
        <taxon>Bacteria</taxon>
        <taxon>Pseudomonadati</taxon>
        <taxon>Bacteroidota</taxon>
        <taxon>Cytophagia</taxon>
        <taxon>Cytophagales</taxon>
        <taxon>Cyclobacteriaceae</taxon>
        <taxon>Algoriphagus</taxon>
    </lineage>
</organism>
<dbReference type="EMBL" id="JAFKCW010000001">
    <property type="protein sequence ID" value="MBN7799654.1"/>
    <property type="molecule type" value="Genomic_DNA"/>
</dbReference>